<evidence type="ECO:0000313" key="4">
    <source>
        <dbReference type="Proteomes" id="UP000306340"/>
    </source>
</evidence>
<protein>
    <submittedName>
        <fullName evidence="3">Uncharacterized protein</fullName>
    </submittedName>
</protein>
<feature type="compositionally biased region" description="Low complexity" evidence="1">
    <location>
        <begin position="170"/>
        <end position="204"/>
    </location>
</feature>
<dbReference type="AlphaFoldDB" id="A0A4U0YUK8"/>
<feature type="compositionally biased region" description="Polar residues" evidence="1">
    <location>
        <begin position="126"/>
        <end position="138"/>
    </location>
</feature>
<feature type="non-terminal residue" evidence="3">
    <location>
        <position position="204"/>
    </location>
</feature>
<reference evidence="3 4" key="1">
    <citation type="submission" date="2019-04" db="EMBL/GenBank/DDBJ databases">
        <title>Crypto-aerobic microbial life in anoxic (sulfidic) marine sediments.</title>
        <authorList>
            <person name="Bhattacharya S."/>
            <person name="Roy C."/>
            <person name="Mondal N."/>
            <person name="Sarkar J."/>
            <person name="Mandal S."/>
            <person name="Rameez M.J."/>
            <person name="Ghosh W."/>
        </authorList>
    </citation>
    <scope>NUCLEOTIDE SEQUENCE [LARGE SCALE GENOMIC DNA]</scope>
    <source>
        <strain evidence="3 4">SBBC</strain>
    </source>
</reference>
<keyword evidence="2" id="KW-0732">Signal</keyword>
<dbReference type="RefSeq" id="WP_136794440.1">
    <property type="nucleotide sequence ID" value="NZ_SWAU01000360.1"/>
</dbReference>
<feature type="signal peptide" evidence="2">
    <location>
        <begin position="1"/>
        <end position="21"/>
    </location>
</feature>
<evidence type="ECO:0000313" key="3">
    <source>
        <dbReference type="EMBL" id="TKA94419.1"/>
    </source>
</evidence>
<name>A0A4U0YUK8_9RHOB</name>
<accession>A0A4U0YUK8</accession>
<dbReference type="EMBL" id="SWAU01000360">
    <property type="protein sequence ID" value="TKA94419.1"/>
    <property type="molecule type" value="Genomic_DNA"/>
</dbReference>
<comment type="caution">
    <text evidence="3">The sequence shown here is derived from an EMBL/GenBank/DDBJ whole genome shotgun (WGS) entry which is preliminary data.</text>
</comment>
<feature type="chain" id="PRO_5020864425" evidence="2">
    <location>
        <begin position="22"/>
        <end position="204"/>
    </location>
</feature>
<feature type="region of interest" description="Disordered" evidence="1">
    <location>
        <begin position="68"/>
        <end position="204"/>
    </location>
</feature>
<feature type="compositionally biased region" description="Low complexity" evidence="1">
    <location>
        <begin position="149"/>
        <end position="158"/>
    </location>
</feature>
<gene>
    <name evidence="3" type="ORF">FAZ78_22435</name>
</gene>
<sequence length="204" mass="19664">MKRMTFATGATALLMASTAYGQSTTAQGTTMGQNWDAPLADTFFVPGGSMALRTEPEIQSSWASLTEEQQQQVRDDCSAFSTDNASQEAGASGAASGGVSDAVTSGMAGADATTTGAAEGTDAANDPSQPKSGSTENATVAEEDGSTGAGTATLPTGPEASGTNMQTNESAAGATTGSSAGTSGQTTSDTTGGATAGSAAGSSA</sequence>
<organism evidence="3 4">
    <name type="scientific">Cereibacter changlensis</name>
    <dbReference type="NCBI Taxonomy" id="402884"/>
    <lineage>
        <taxon>Bacteria</taxon>
        <taxon>Pseudomonadati</taxon>
        <taxon>Pseudomonadota</taxon>
        <taxon>Alphaproteobacteria</taxon>
        <taxon>Rhodobacterales</taxon>
        <taxon>Paracoccaceae</taxon>
        <taxon>Cereibacter</taxon>
    </lineage>
</organism>
<proteinExistence type="predicted"/>
<evidence type="ECO:0000256" key="2">
    <source>
        <dbReference type="SAM" id="SignalP"/>
    </source>
</evidence>
<dbReference type="Proteomes" id="UP000306340">
    <property type="component" value="Unassembled WGS sequence"/>
</dbReference>
<evidence type="ECO:0000256" key="1">
    <source>
        <dbReference type="SAM" id="MobiDB-lite"/>
    </source>
</evidence>
<feature type="compositionally biased region" description="Low complexity" evidence="1">
    <location>
        <begin position="85"/>
        <end position="124"/>
    </location>
</feature>